<name>X1E773_9ZZZZ</name>
<dbReference type="EMBL" id="BART01024500">
    <property type="protein sequence ID" value="GAH04483.1"/>
    <property type="molecule type" value="Genomic_DNA"/>
</dbReference>
<accession>X1E773</accession>
<reference evidence="2" key="1">
    <citation type="journal article" date="2014" name="Front. Microbiol.">
        <title>High frequency of phylogenetically diverse reductive dehalogenase-homologous genes in deep subseafloor sedimentary metagenomes.</title>
        <authorList>
            <person name="Kawai M."/>
            <person name="Futagami T."/>
            <person name="Toyoda A."/>
            <person name="Takaki Y."/>
            <person name="Nishi S."/>
            <person name="Hori S."/>
            <person name="Arai W."/>
            <person name="Tsubouchi T."/>
            <person name="Morono Y."/>
            <person name="Uchiyama I."/>
            <person name="Ito T."/>
            <person name="Fujiyama A."/>
            <person name="Inagaki F."/>
            <person name="Takami H."/>
        </authorList>
    </citation>
    <scope>NUCLEOTIDE SEQUENCE</scope>
    <source>
        <strain evidence="2">Expedition CK06-06</strain>
    </source>
</reference>
<keyword evidence="1" id="KW-1133">Transmembrane helix</keyword>
<proteinExistence type="predicted"/>
<evidence type="ECO:0000256" key="1">
    <source>
        <dbReference type="SAM" id="Phobius"/>
    </source>
</evidence>
<evidence type="ECO:0000313" key="2">
    <source>
        <dbReference type="EMBL" id="GAH04483.1"/>
    </source>
</evidence>
<protein>
    <submittedName>
        <fullName evidence="2">Uncharacterized protein</fullName>
    </submittedName>
</protein>
<gene>
    <name evidence="2" type="ORF">S01H4_44227</name>
</gene>
<feature type="non-terminal residue" evidence="2">
    <location>
        <position position="56"/>
    </location>
</feature>
<dbReference type="AlphaFoldDB" id="X1E773"/>
<keyword evidence="1" id="KW-0472">Membrane</keyword>
<keyword evidence="1" id="KW-0812">Transmembrane</keyword>
<sequence>MGGIILVIVVVFVIVMIGKVVTVAFKLTGLDERTASFQTLSALTCTGFTTREAESV</sequence>
<feature type="transmembrane region" description="Helical" evidence="1">
    <location>
        <begin position="6"/>
        <end position="25"/>
    </location>
</feature>
<organism evidence="2">
    <name type="scientific">marine sediment metagenome</name>
    <dbReference type="NCBI Taxonomy" id="412755"/>
    <lineage>
        <taxon>unclassified sequences</taxon>
        <taxon>metagenomes</taxon>
        <taxon>ecological metagenomes</taxon>
    </lineage>
</organism>
<comment type="caution">
    <text evidence="2">The sequence shown here is derived from an EMBL/GenBank/DDBJ whole genome shotgun (WGS) entry which is preliminary data.</text>
</comment>